<dbReference type="Pfam" id="PF12686">
    <property type="entry name" value="DUF3800"/>
    <property type="match status" value="1"/>
</dbReference>
<evidence type="ECO:0000313" key="1">
    <source>
        <dbReference type="EMBL" id="ODS33942.1"/>
    </source>
</evidence>
<dbReference type="Proteomes" id="UP000094056">
    <property type="component" value="Unassembled WGS sequence"/>
</dbReference>
<evidence type="ECO:0008006" key="3">
    <source>
        <dbReference type="Google" id="ProtNLM"/>
    </source>
</evidence>
<accession>A0A1E3XE80</accession>
<gene>
    <name evidence="1" type="ORF">SCARUB_00915</name>
</gene>
<dbReference type="InterPro" id="IPR024524">
    <property type="entry name" value="DUF3800"/>
</dbReference>
<proteinExistence type="predicted"/>
<organism evidence="1 2">
    <name type="scientific">Candidatus Scalindua rubra</name>
    <dbReference type="NCBI Taxonomy" id="1872076"/>
    <lineage>
        <taxon>Bacteria</taxon>
        <taxon>Pseudomonadati</taxon>
        <taxon>Planctomycetota</taxon>
        <taxon>Candidatus Brocadiia</taxon>
        <taxon>Candidatus Brocadiales</taxon>
        <taxon>Candidatus Scalinduaceae</taxon>
        <taxon>Candidatus Scalindua</taxon>
    </lineage>
</organism>
<sequence>MSETFNIYCDESCHLENDKQTIMVIGGIWSSTEKVKDISRQIRAIKSKHNARGELKWGKVSNSRMDFYLKLVDYFFQTSSLNFRCLVVDDKSKLNHNYFNQGSHDSFYYKMYFYMLRNILKKPNHYNIYLDKSFLCGGMEKKRFAT</sequence>
<comment type="caution">
    <text evidence="1">The sequence shown here is derived from an EMBL/GenBank/DDBJ whole genome shotgun (WGS) entry which is preliminary data.</text>
</comment>
<protein>
    <recommendedName>
        <fullName evidence="3">DUF3800 domain-containing protein</fullName>
    </recommendedName>
</protein>
<dbReference type="AlphaFoldDB" id="A0A1E3XE80"/>
<dbReference type="EMBL" id="MAYW01000016">
    <property type="protein sequence ID" value="ODS33942.1"/>
    <property type="molecule type" value="Genomic_DNA"/>
</dbReference>
<name>A0A1E3XE80_9BACT</name>
<dbReference type="PATRIC" id="fig|1872076.5.peg.1062"/>
<reference evidence="1 2" key="1">
    <citation type="submission" date="2016-07" db="EMBL/GenBank/DDBJ databases">
        <title>Draft genome of Scalindua rubra, obtained from a brine-seawater interface in the Red Sea, sheds light on salt adaptation in anammox bacteria.</title>
        <authorList>
            <person name="Speth D.R."/>
            <person name="Lagkouvardos I."/>
            <person name="Wang Y."/>
            <person name="Qian P.-Y."/>
            <person name="Dutilh B.E."/>
            <person name="Jetten M.S."/>
        </authorList>
    </citation>
    <scope>NUCLEOTIDE SEQUENCE [LARGE SCALE GENOMIC DNA]</scope>
    <source>
        <strain evidence="1">BSI-1</strain>
    </source>
</reference>
<evidence type="ECO:0000313" key="2">
    <source>
        <dbReference type="Proteomes" id="UP000094056"/>
    </source>
</evidence>